<sequence>MEEIKKRILVVDDDPALREIFGEKLVMAGFLVSYAKNGYEGYDLARSVKPDFILLDVMMPELDGPATLDKLKSDPECKDIPVAFLTSIEDRPEDVKAAKEVGAIDYWNKAMELDELVARVSAIVKNK</sequence>
<comment type="caution">
    <text evidence="4">The sequence shown here is derived from an EMBL/GenBank/DDBJ whole genome shotgun (WGS) entry which is preliminary data.</text>
</comment>
<name>A0A0G1WH49_9BACT</name>
<dbReference type="InterPro" id="IPR050595">
    <property type="entry name" value="Bact_response_regulator"/>
</dbReference>
<feature type="modified residue" description="4-aspartylphosphate" evidence="2">
    <location>
        <position position="56"/>
    </location>
</feature>
<dbReference type="AlphaFoldDB" id="A0A0G1WH49"/>
<accession>A0A0G1WH49</accession>
<dbReference type="InterPro" id="IPR011006">
    <property type="entry name" value="CheY-like_superfamily"/>
</dbReference>
<dbReference type="PANTHER" id="PTHR44591">
    <property type="entry name" value="STRESS RESPONSE REGULATOR PROTEIN 1"/>
    <property type="match status" value="1"/>
</dbReference>
<dbReference type="SUPFAM" id="SSF52172">
    <property type="entry name" value="CheY-like"/>
    <property type="match status" value="1"/>
</dbReference>
<dbReference type="Proteomes" id="UP000033882">
    <property type="component" value="Unassembled WGS sequence"/>
</dbReference>
<proteinExistence type="predicted"/>
<evidence type="ECO:0000256" key="1">
    <source>
        <dbReference type="ARBA" id="ARBA00022553"/>
    </source>
</evidence>
<dbReference type="SMART" id="SM00448">
    <property type="entry name" value="REC"/>
    <property type="match status" value="1"/>
</dbReference>
<dbReference type="Pfam" id="PF00072">
    <property type="entry name" value="Response_reg"/>
    <property type="match status" value="1"/>
</dbReference>
<dbReference type="InterPro" id="IPR001789">
    <property type="entry name" value="Sig_transdc_resp-reg_receiver"/>
</dbReference>
<keyword evidence="1 2" id="KW-0597">Phosphoprotein</keyword>
<evidence type="ECO:0000313" key="5">
    <source>
        <dbReference type="Proteomes" id="UP000033882"/>
    </source>
</evidence>
<dbReference type="PANTHER" id="PTHR44591:SF3">
    <property type="entry name" value="RESPONSE REGULATORY DOMAIN-CONTAINING PROTEIN"/>
    <property type="match status" value="1"/>
</dbReference>
<organism evidence="4 5">
    <name type="scientific">Candidatus Wolfebacteria bacterium GW2011_GWA2_47_9b</name>
    <dbReference type="NCBI Taxonomy" id="1619005"/>
    <lineage>
        <taxon>Bacteria</taxon>
        <taxon>Candidatus Wolfeibacteriota</taxon>
    </lineage>
</organism>
<evidence type="ECO:0000313" key="4">
    <source>
        <dbReference type="EMBL" id="KKU89628.1"/>
    </source>
</evidence>
<dbReference type="PROSITE" id="PS50110">
    <property type="entry name" value="RESPONSE_REGULATORY"/>
    <property type="match status" value="1"/>
</dbReference>
<dbReference type="Gene3D" id="3.40.50.2300">
    <property type="match status" value="1"/>
</dbReference>
<evidence type="ECO:0000259" key="3">
    <source>
        <dbReference type="PROSITE" id="PS50110"/>
    </source>
</evidence>
<feature type="domain" description="Response regulatory" evidence="3">
    <location>
        <begin position="7"/>
        <end position="124"/>
    </location>
</feature>
<evidence type="ECO:0000256" key="2">
    <source>
        <dbReference type="PROSITE-ProRule" id="PRU00169"/>
    </source>
</evidence>
<reference evidence="4 5" key="1">
    <citation type="journal article" date="2015" name="Nature">
        <title>rRNA introns, odd ribosomes, and small enigmatic genomes across a large radiation of phyla.</title>
        <authorList>
            <person name="Brown C.T."/>
            <person name="Hug L.A."/>
            <person name="Thomas B.C."/>
            <person name="Sharon I."/>
            <person name="Castelle C.J."/>
            <person name="Singh A."/>
            <person name="Wilkins M.J."/>
            <person name="Williams K.H."/>
            <person name="Banfield J.F."/>
        </authorList>
    </citation>
    <scope>NUCLEOTIDE SEQUENCE [LARGE SCALE GENOMIC DNA]</scope>
</reference>
<gene>
    <name evidence="4" type="ORF">UY19_C0011G0033</name>
</gene>
<dbReference type="EMBL" id="LCPB01000011">
    <property type="protein sequence ID" value="KKU89628.1"/>
    <property type="molecule type" value="Genomic_DNA"/>
</dbReference>
<protein>
    <submittedName>
        <fullName evidence="4">Two component transcriptional regulator, LuxR family</fullName>
    </submittedName>
</protein>
<dbReference type="GO" id="GO:0000160">
    <property type="term" value="P:phosphorelay signal transduction system"/>
    <property type="evidence" value="ECO:0007669"/>
    <property type="project" value="InterPro"/>
</dbReference>